<proteinExistence type="predicted"/>
<evidence type="ECO:0000313" key="3">
    <source>
        <dbReference type="Proteomes" id="UP000027135"/>
    </source>
</evidence>
<name>A0A067QJT2_ZOONE</name>
<feature type="region of interest" description="Disordered" evidence="1">
    <location>
        <begin position="92"/>
        <end position="127"/>
    </location>
</feature>
<dbReference type="AlphaFoldDB" id="A0A067QJT2"/>
<keyword evidence="3" id="KW-1185">Reference proteome</keyword>
<accession>A0A067QJT2</accession>
<protein>
    <submittedName>
        <fullName evidence="2">Uncharacterized protein</fullName>
    </submittedName>
</protein>
<dbReference type="EMBL" id="KK853274">
    <property type="protein sequence ID" value="KDR09107.1"/>
    <property type="molecule type" value="Genomic_DNA"/>
</dbReference>
<reference evidence="2 3" key="1">
    <citation type="journal article" date="2014" name="Nat. Commun.">
        <title>Molecular traces of alternative social organization in a termite genome.</title>
        <authorList>
            <person name="Terrapon N."/>
            <person name="Li C."/>
            <person name="Robertson H.M."/>
            <person name="Ji L."/>
            <person name="Meng X."/>
            <person name="Booth W."/>
            <person name="Chen Z."/>
            <person name="Childers C.P."/>
            <person name="Glastad K.M."/>
            <person name="Gokhale K."/>
            <person name="Gowin J."/>
            <person name="Gronenberg W."/>
            <person name="Hermansen R.A."/>
            <person name="Hu H."/>
            <person name="Hunt B.G."/>
            <person name="Huylmans A.K."/>
            <person name="Khalil S.M."/>
            <person name="Mitchell R.D."/>
            <person name="Munoz-Torres M.C."/>
            <person name="Mustard J.A."/>
            <person name="Pan H."/>
            <person name="Reese J.T."/>
            <person name="Scharf M.E."/>
            <person name="Sun F."/>
            <person name="Vogel H."/>
            <person name="Xiao J."/>
            <person name="Yang W."/>
            <person name="Yang Z."/>
            <person name="Yang Z."/>
            <person name="Zhou J."/>
            <person name="Zhu J."/>
            <person name="Brent C.S."/>
            <person name="Elsik C.G."/>
            <person name="Goodisman M.A."/>
            <person name="Liberles D.A."/>
            <person name="Roe R.M."/>
            <person name="Vargo E.L."/>
            <person name="Vilcinskas A."/>
            <person name="Wang J."/>
            <person name="Bornberg-Bauer E."/>
            <person name="Korb J."/>
            <person name="Zhang G."/>
            <person name="Liebig J."/>
        </authorList>
    </citation>
    <scope>NUCLEOTIDE SEQUENCE [LARGE SCALE GENOMIC DNA]</scope>
    <source>
        <tissue evidence="2">Whole organism</tissue>
    </source>
</reference>
<feature type="compositionally biased region" description="Basic and acidic residues" evidence="1">
    <location>
        <begin position="118"/>
        <end position="127"/>
    </location>
</feature>
<sequence>MMHNMVQGGGVLFAAGDRHVIDRHSPRTTPSRAGLQHDHHPTHVTRASPRLVRRCLDHHLQLDRPTPSSCDPHSPRFTQRLNVTHARLPRLWRPSCEPGPYSGGSDQSRCTGLGRPIAGRERWGVSN</sequence>
<feature type="region of interest" description="Disordered" evidence="1">
    <location>
        <begin position="17"/>
        <end position="49"/>
    </location>
</feature>
<gene>
    <name evidence="2" type="ORF">L798_01063</name>
</gene>
<dbReference type="Proteomes" id="UP000027135">
    <property type="component" value="Unassembled WGS sequence"/>
</dbReference>
<evidence type="ECO:0000313" key="2">
    <source>
        <dbReference type="EMBL" id="KDR09107.1"/>
    </source>
</evidence>
<organism evidence="2 3">
    <name type="scientific">Zootermopsis nevadensis</name>
    <name type="common">Dampwood termite</name>
    <dbReference type="NCBI Taxonomy" id="136037"/>
    <lineage>
        <taxon>Eukaryota</taxon>
        <taxon>Metazoa</taxon>
        <taxon>Ecdysozoa</taxon>
        <taxon>Arthropoda</taxon>
        <taxon>Hexapoda</taxon>
        <taxon>Insecta</taxon>
        <taxon>Pterygota</taxon>
        <taxon>Neoptera</taxon>
        <taxon>Polyneoptera</taxon>
        <taxon>Dictyoptera</taxon>
        <taxon>Blattodea</taxon>
        <taxon>Blattoidea</taxon>
        <taxon>Termitoidae</taxon>
        <taxon>Termopsidae</taxon>
        <taxon>Zootermopsis</taxon>
    </lineage>
</organism>
<evidence type="ECO:0000256" key="1">
    <source>
        <dbReference type="SAM" id="MobiDB-lite"/>
    </source>
</evidence>
<dbReference type="InParanoid" id="A0A067QJT2"/>